<feature type="compositionally biased region" description="Low complexity" evidence="10">
    <location>
        <begin position="240"/>
        <end position="264"/>
    </location>
</feature>
<protein>
    <recommendedName>
        <fullName evidence="11">Cupin type-1 domain-containing protein</fullName>
    </recommendedName>
</protein>
<dbReference type="GO" id="GO:0005783">
    <property type="term" value="C:endoplasmic reticulum"/>
    <property type="evidence" value="ECO:0007669"/>
    <property type="project" value="UniProtKB-SubCell"/>
</dbReference>
<feature type="domain" description="Cupin type-1" evidence="11">
    <location>
        <begin position="79"/>
        <end position="287"/>
    </location>
</feature>
<evidence type="ECO:0000256" key="2">
    <source>
        <dbReference type="ARBA" id="ARBA00004558"/>
    </source>
</evidence>
<evidence type="ECO:0000256" key="7">
    <source>
        <dbReference type="ARBA" id="ARBA00022824"/>
    </source>
</evidence>
<evidence type="ECO:0000313" key="13">
    <source>
        <dbReference type="Proteomes" id="UP001359559"/>
    </source>
</evidence>
<keyword evidence="9" id="KW-1015">Disulfide bond</keyword>
<keyword evidence="4" id="KW-0926">Vacuole</keyword>
<accession>A0AAN9P3T0</accession>
<dbReference type="PANTHER" id="PTHR31189">
    <property type="entry name" value="OS03G0336100 PROTEIN-RELATED"/>
    <property type="match status" value="1"/>
</dbReference>
<feature type="compositionally biased region" description="Basic and acidic residues" evidence="10">
    <location>
        <begin position="315"/>
        <end position="324"/>
    </location>
</feature>
<feature type="region of interest" description="Disordered" evidence="10">
    <location>
        <begin position="156"/>
        <end position="180"/>
    </location>
</feature>
<dbReference type="InterPro" id="IPR014710">
    <property type="entry name" value="RmlC-like_jellyroll"/>
</dbReference>
<evidence type="ECO:0000256" key="9">
    <source>
        <dbReference type="ARBA" id="ARBA00023157"/>
    </source>
</evidence>
<keyword evidence="7" id="KW-0256">Endoplasmic reticulum</keyword>
<evidence type="ECO:0000256" key="6">
    <source>
        <dbReference type="ARBA" id="ARBA00022761"/>
    </source>
</evidence>
<evidence type="ECO:0000313" key="12">
    <source>
        <dbReference type="EMBL" id="KAK7284119.1"/>
    </source>
</evidence>
<feature type="compositionally biased region" description="Basic and acidic residues" evidence="10">
    <location>
        <begin position="161"/>
        <end position="180"/>
    </location>
</feature>
<evidence type="ECO:0000256" key="10">
    <source>
        <dbReference type="SAM" id="MobiDB-lite"/>
    </source>
</evidence>
<name>A0AAN9P3T0_CLITE</name>
<evidence type="ECO:0000259" key="11">
    <source>
        <dbReference type="SMART" id="SM00835"/>
    </source>
</evidence>
<keyword evidence="5" id="KW-0732">Signal</keyword>
<dbReference type="Proteomes" id="UP001359559">
    <property type="component" value="Unassembled WGS sequence"/>
</dbReference>
<evidence type="ECO:0000256" key="1">
    <source>
        <dbReference type="ARBA" id="ARBA00004240"/>
    </source>
</evidence>
<keyword evidence="13" id="KW-1185">Reference proteome</keyword>
<comment type="similarity">
    <text evidence="3">Belongs to the 11S seed storage protein (globulins) family.</text>
</comment>
<organism evidence="12 13">
    <name type="scientific">Clitoria ternatea</name>
    <name type="common">Butterfly pea</name>
    <dbReference type="NCBI Taxonomy" id="43366"/>
    <lineage>
        <taxon>Eukaryota</taxon>
        <taxon>Viridiplantae</taxon>
        <taxon>Streptophyta</taxon>
        <taxon>Embryophyta</taxon>
        <taxon>Tracheophyta</taxon>
        <taxon>Spermatophyta</taxon>
        <taxon>Magnoliopsida</taxon>
        <taxon>eudicotyledons</taxon>
        <taxon>Gunneridae</taxon>
        <taxon>Pentapetalae</taxon>
        <taxon>rosids</taxon>
        <taxon>fabids</taxon>
        <taxon>Fabales</taxon>
        <taxon>Fabaceae</taxon>
        <taxon>Papilionoideae</taxon>
        <taxon>50 kb inversion clade</taxon>
        <taxon>NPAAA clade</taxon>
        <taxon>indigoferoid/millettioid clade</taxon>
        <taxon>Phaseoleae</taxon>
        <taxon>Clitoria</taxon>
    </lineage>
</organism>
<evidence type="ECO:0000256" key="3">
    <source>
        <dbReference type="ARBA" id="ARBA00007178"/>
    </source>
</evidence>
<sequence length="689" mass="77496">MHVEECLKLNTPTCDVSLPLLPINSHSSGSPLHNTNILYPLFNHMMAKFLALSLSLCFVLFSGCLALRESPQQNECQLQRLSTLKPDNRIESEGGFIETWNPNNRQFRCAGVALFRWTLRRNALRRPFYTDSPQEIYIQQGSGLFGLILPGCPSTFEEPQESERGQERRQQDRHQKVHHFREGDVIAVPTGAAFWMYNSEDTPVVAVSLLDTSSLQNQLDQMPRIFYLAGNQEHEFLRYQQQQQQPQPRQGSRQGQGQEENQGSNIFSGFASEFLQEAFSVNRPIVQSLQGQKEKEDQGAIVRVKGGLSVISPPMKKEQSQRPDEEYEEEDQEQDEKKQPRRKGGRNGIEETICSIRLRHNIAGSSSSPDIYNPQAGRIKTTTSLDFPALSSLGLSAEVGIIRKNAMFVPHYNLNANSIIYGLNGRAWIQVVNCQGETVFDGELGPGQVLIVPQNFAVAAKSQSDHFKYVAFKTNDVPMIGTLAGRNSLVNAMPEEVIAHTFNLRREQARQLKNNNPFAFLVPPQPHQSERRAKMTRMGSLSTSTTLLSLLLILAAAAAAEAERQHRPGFLYTRTRGTCTPQFWSGRREAWPRMVPETATVSNVFGSRVYERYRLDLTLLEATTRNDEEDNPFVALLKEATAALLNSYARDAFPYKPWQVKTLLIKSLVSESEAASQAHHFSLANQACT</sequence>
<gene>
    <name evidence="12" type="ORF">RJT34_18858</name>
</gene>
<dbReference type="SMART" id="SM00835">
    <property type="entry name" value="Cupin_1"/>
    <property type="match status" value="2"/>
</dbReference>
<feature type="compositionally biased region" description="Acidic residues" evidence="10">
    <location>
        <begin position="325"/>
        <end position="334"/>
    </location>
</feature>
<dbReference type="InterPro" id="IPR050253">
    <property type="entry name" value="Seed_Storage-Functional"/>
</dbReference>
<dbReference type="GO" id="GO:0045735">
    <property type="term" value="F:nutrient reservoir activity"/>
    <property type="evidence" value="ECO:0007669"/>
    <property type="project" value="UniProtKB-KW"/>
</dbReference>
<dbReference type="PANTHER" id="PTHR31189:SF77">
    <property type="entry name" value="GLYCININ G3"/>
    <property type="match status" value="1"/>
</dbReference>
<evidence type="ECO:0000256" key="5">
    <source>
        <dbReference type="ARBA" id="ARBA00022729"/>
    </source>
</evidence>
<comment type="subcellular location">
    <subcellularLocation>
        <location evidence="1">Endoplasmic reticulum</location>
    </subcellularLocation>
    <subcellularLocation>
        <location evidence="2">Protein storage vacuole</location>
    </subcellularLocation>
</comment>
<dbReference type="CDD" id="cd02243">
    <property type="entry name" value="cupin_11S_legumin_C"/>
    <property type="match status" value="1"/>
</dbReference>
<dbReference type="EMBL" id="JAYKXN010000005">
    <property type="protein sequence ID" value="KAK7284119.1"/>
    <property type="molecule type" value="Genomic_DNA"/>
</dbReference>
<evidence type="ECO:0000256" key="4">
    <source>
        <dbReference type="ARBA" id="ARBA00022554"/>
    </source>
</evidence>
<comment type="caution">
    <text evidence="12">The sequence shown here is derived from an EMBL/GenBank/DDBJ whole genome shotgun (WGS) entry which is preliminary data.</text>
</comment>
<feature type="region of interest" description="Disordered" evidence="10">
    <location>
        <begin position="305"/>
        <end position="349"/>
    </location>
</feature>
<dbReference type="InterPro" id="IPR011051">
    <property type="entry name" value="RmlC_Cupin_sf"/>
</dbReference>
<dbReference type="FunFam" id="2.60.120.10:FF:000073">
    <property type="entry name" value="Glycinin G1"/>
    <property type="match status" value="1"/>
</dbReference>
<reference evidence="12 13" key="1">
    <citation type="submission" date="2024-01" db="EMBL/GenBank/DDBJ databases">
        <title>The genomes of 5 underutilized Papilionoideae crops provide insights into root nodulation and disease resistance.</title>
        <authorList>
            <person name="Yuan L."/>
        </authorList>
    </citation>
    <scope>NUCLEOTIDE SEQUENCE [LARGE SCALE GENOMIC DNA]</scope>
    <source>
        <strain evidence="12">LY-2023</strain>
        <tissue evidence="12">Leaf</tissue>
    </source>
</reference>
<dbReference type="InterPro" id="IPR006045">
    <property type="entry name" value="Cupin_1"/>
</dbReference>
<dbReference type="PRINTS" id="PR00439">
    <property type="entry name" value="11SGLOBULIN"/>
</dbReference>
<keyword evidence="6" id="KW-0758">Storage protein</keyword>
<evidence type="ECO:0000256" key="8">
    <source>
        <dbReference type="ARBA" id="ARBA00023129"/>
    </source>
</evidence>
<dbReference type="InterPro" id="IPR006044">
    <property type="entry name" value="11S_seedstore_pln"/>
</dbReference>
<dbReference type="Pfam" id="PF00190">
    <property type="entry name" value="Cupin_1"/>
    <property type="match status" value="2"/>
</dbReference>
<dbReference type="CDD" id="cd02242">
    <property type="entry name" value="cupin_11S_legumin_N"/>
    <property type="match status" value="1"/>
</dbReference>
<dbReference type="GO" id="GO:0000326">
    <property type="term" value="C:protein storage vacuole"/>
    <property type="evidence" value="ECO:0007669"/>
    <property type="project" value="UniProtKB-SubCell"/>
</dbReference>
<keyword evidence="8" id="KW-0708">Seed storage protein</keyword>
<feature type="region of interest" description="Disordered" evidence="10">
    <location>
        <begin position="239"/>
        <end position="264"/>
    </location>
</feature>
<dbReference type="Gene3D" id="2.60.120.10">
    <property type="entry name" value="Jelly Rolls"/>
    <property type="match status" value="2"/>
</dbReference>
<feature type="domain" description="Cupin type-1" evidence="11">
    <location>
        <begin position="360"/>
        <end position="510"/>
    </location>
</feature>
<dbReference type="AlphaFoldDB" id="A0AAN9P3T0"/>
<proteinExistence type="inferred from homology"/>
<dbReference type="FunFam" id="2.60.120.10:FF:000124">
    <property type="entry name" value="Glycinin G5"/>
    <property type="match status" value="1"/>
</dbReference>
<dbReference type="SUPFAM" id="SSF51182">
    <property type="entry name" value="RmlC-like cupins"/>
    <property type="match status" value="1"/>
</dbReference>